<feature type="compositionally biased region" description="Low complexity" evidence="1">
    <location>
        <begin position="1"/>
        <end position="45"/>
    </location>
</feature>
<feature type="compositionally biased region" description="Polar residues" evidence="1">
    <location>
        <begin position="74"/>
        <end position="86"/>
    </location>
</feature>
<evidence type="ECO:0000313" key="3">
    <source>
        <dbReference type="Proteomes" id="UP001142393"/>
    </source>
</evidence>
<evidence type="ECO:0000313" key="2">
    <source>
        <dbReference type="EMBL" id="KAJ3747818.1"/>
    </source>
</evidence>
<dbReference type="EMBL" id="JANVFU010000003">
    <property type="protein sequence ID" value="KAJ3747818.1"/>
    <property type="molecule type" value="Genomic_DNA"/>
</dbReference>
<dbReference type="Proteomes" id="UP001142393">
    <property type="component" value="Unassembled WGS sequence"/>
</dbReference>
<feature type="region of interest" description="Disordered" evidence="1">
    <location>
        <begin position="1"/>
        <end position="86"/>
    </location>
</feature>
<feature type="compositionally biased region" description="Low complexity" evidence="1">
    <location>
        <begin position="629"/>
        <end position="649"/>
    </location>
</feature>
<feature type="region of interest" description="Disordered" evidence="1">
    <location>
        <begin position="619"/>
        <end position="660"/>
    </location>
</feature>
<protein>
    <submittedName>
        <fullName evidence="2">Uncharacterized protein</fullName>
    </submittedName>
</protein>
<feature type="compositionally biased region" description="Polar residues" evidence="1">
    <location>
        <begin position="305"/>
        <end position="315"/>
    </location>
</feature>
<accession>A0A9W8U0F5</accession>
<comment type="caution">
    <text evidence="2">The sequence shown here is derived from an EMBL/GenBank/DDBJ whole genome shotgun (WGS) entry which is preliminary data.</text>
</comment>
<feature type="region of interest" description="Disordered" evidence="1">
    <location>
        <begin position="360"/>
        <end position="399"/>
    </location>
</feature>
<feature type="compositionally biased region" description="Pro residues" evidence="1">
    <location>
        <begin position="493"/>
        <end position="508"/>
    </location>
</feature>
<feature type="compositionally biased region" description="Low complexity" evidence="1">
    <location>
        <begin position="509"/>
        <end position="519"/>
    </location>
</feature>
<sequence>MRRYASAGNLLSNSSSRPSSSNSGHQHSYSHPTPFSTTSITSSPYNSPPLSLPESSDVPAVITSTRSRASSSAGQMGNSRNRSRAGSTVLRNAVYIQALDSNEVERRLLTLSPISDREHSVNDHPYISASEKEEEENPDFGQSKWSPASSVVDLRSSELKISTDSSSSFFSKILGSQAPPPTPSTPFSASRSGSYIGLADTGVHQSPTTEDAPKSYLSMNSDLQADNVSVPPVAPVRRPRLASFIARMTGNVTSQVPPVPLTLSSPSPTSPTNISSSSVPPSPTNLRTIQHRPVPLDLSLKPKNSPATDSVSMTGTSEPSTPAYSSSSLSEDSGSETETETEDDMDGMDPELIAVAAGLDIPSVPSSPRTPRPPLSSSTSRPLSYERGNDFPSTPTGVEDDVQMVRGSYAQVYGFRLPKAPSSPLAAQSLTFLPSTHSQTESSVPRGATPTLFGTQSLIGPGDLPPSGGSPKEPRDRKISMIHTSTMSTVPTLPRPPSSPPRAPPSTPPRQSIKSPSKSPKTKGGRMSGFISRFTLGSSTSLAISPRPVSPESIPPVPPLKVDELGQIVSDPFAKDDCTTVVSMAEPDRTLTPADSAMRSSFVSPSVLLGEVNGEAIPTRRERSGTIGTLSSAFSSSTTDSTNSTTNSSPERQSLAKKKRRSLGLTLGTVSIGNISGIRSPTMGTARGKKRKLVISGIEIDDTRAYQAVKNWCESFGELKKFERRDNGNLVVDWRSKSVNDMVCRVQANVFIKGAGSVALSWIQS</sequence>
<dbReference type="AlphaFoldDB" id="A0A9W8U0F5"/>
<feature type="region of interest" description="Disordered" evidence="1">
    <location>
        <begin position="436"/>
        <end position="531"/>
    </location>
</feature>
<gene>
    <name evidence="2" type="ORF">DFH05DRAFT_851115</name>
</gene>
<feature type="compositionally biased region" description="Acidic residues" evidence="1">
    <location>
        <begin position="333"/>
        <end position="346"/>
    </location>
</feature>
<proteinExistence type="predicted"/>
<feature type="compositionally biased region" description="Low complexity" evidence="1">
    <location>
        <begin position="63"/>
        <end position="73"/>
    </location>
</feature>
<evidence type="ECO:0000256" key="1">
    <source>
        <dbReference type="SAM" id="MobiDB-lite"/>
    </source>
</evidence>
<organism evidence="2 3">
    <name type="scientific">Lentinula detonsa</name>
    <dbReference type="NCBI Taxonomy" id="2804962"/>
    <lineage>
        <taxon>Eukaryota</taxon>
        <taxon>Fungi</taxon>
        <taxon>Dikarya</taxon>
        <taxon>Basidiomycota</taxon>
        <taxon>Agaricomycotina</taxon>
        <taxon>Agaricomycetes</taxon>
        <taxon>Agaricomycetidae</taxon>
        <taxon>Agaricales</taxon>
        <taxon>Marasmiineae</taxon>
        <taxon>Omphalotaceae</taxon>
        <taxon>Lentinula</taxon>
    </lineage>
</organism>
<feature type="region of interest" description="Disordered" evidence="1">
    <location>
        <begin position="129"/>
        <end position="148"/>
    </location>
</feature>
<keyword evidence="3" id="KW-1185">Reference proteome</keyword>
<name>A0A9W8U0F5_9AGAR</name>
<feature type="compositionally biased region" description="Low complexity" evidence="1">
    <location>
        <begin position="457"/>
        <end position="471"/>
    </location>
</feature>
<feature type="compositionally biased region" description="Low complexity" evidence="1">
    <location>
        <begin position="316"/>
        <end position="332"/>
    </location>
</feature>
<feature type="region of interest" description="Disordered" evidence="1">
    <location>
        <begin position="253"/>
        <end position="346"/>
    </location>
</feature>
<reference evidence="2 3" key="1">
    <citation type="journal article" date="2023" name="Proc. Natl. Acad. Sci. U.S.A.">
        <title>A global phylogenomic analysis of the shiitake genus Lentinula.</title>
        <authorList>
            <person name="Sierra-Patev S."/>
            <person name="Min B."/>
            <person name="Naranjo-Ortiz M."/>
            <person name="Looney B."/>
            <person name="Konkel Z."/>
            <person name="Slot J.C."/>
            <person name="Sakamoto Y."/>
            <person name="Steenwyk J.L."/>
            <person name="Rokas A."/>
            <person name="Carro J."/>
            <person name="Camarero S."/>
            <person name="Ferreira P."/>
            <person name="Molpeceres G."/>
            <person name="Ruiz-Duenas F.J."/>
            <person name="Serrano A."/>
            <person name="Henrissat B."/>
            <person name="Drula E."/>
            <person name="Hughes K.W."/>
            <person name="Mata J.L."/>
            <person name="Ishikawa N.K."/>
            <person name="Vargas-Isla R."/>
            <person name="Ushijima S."/>
            <person name="Smith C.A."/>
            <person name="Donoghue J."/>
            <person name="Ahrendt S."/>
            <person name="Andreopoulos W."/>
            <person name="He G."/>
            <person name="LaButti K."/>
            <person name="Lipzen A."/>
            <person name="Ng V."/>
            <person name="Riley R."/>
            <person name="Sandor L."/>
            <person name="Barry K."/>
            <person name="Martinez A.T."/>
            <person name="Xiao Y."/>
            <person name="Gibbons J.G."/>
            <person name="Terashima K."/>
            <person name="Grigoriev I.V."/>
            <person name="Hibbett D."/>
        </authorList>
    </citation>
    <scope>NUCLEOTIDE SEQUENCE [LARGE SCALE GENOMIC DNA]</scope>
    <source>
        <strain evidence="2 3">TFB7810</strain>
    </source>
</reference>
<feature type="compositionally biased region" description="Low complexity" evidence="1">
    <location>
        <begin position="261"/>
        <end position="279"/>
    </location>
</feature>